<dbReference type="EMBL" id="JAFMNX010000001">
    <property type="protein sequence ID" value="MBS9720159.1"/>
    <property type="molecule type" value="Genomic_DNA"/>
</dbReference>
<proteinExistence type="predicted"/>
<dbReference type="Proteomes" id="UP001297272">
    <property type="component" value="Unassembled WGS sequence"/>
</dbReference>
<dbReference type="RefSeq" id="WP_213983714.1">
    <property type="nucleotide sequence ID" value="NZ_JAFMNX010000001.1"/>
</dbReference>
<reference evidence="1 2" key="1">
    <citation type="submission" date="2021-03" db="EMBL/GenBank/DDBJ databases">
        <title>Tianweitania aestuarii sp. nov., isolated from a tidal flat.</title>
        <authorList>
            <person name="Park S."/>
            <person name="Yoon J.-H."/>
        </authorList>
    </citation>
    <scope>NUCLEOTIDE SEQUENCE [LARGE SCALE GENOMIC DNA]</scope>
    <source>
        <strain evidence="1 2">BSSL-BM11</strain>
    </source>
</reference>
<comment type="caution">
    <text evidence="1">The sequence shown here is derived from an EMBL/GenBank/DDBJ whole genome shotgun (WGS) entry which is preliminary data.</text>
</comment>
<name>A0ABS5RSY2_9HYPH</name>
<keyword evidence="2" id="KW-1185">Reference proteome</keyword>
<protein>
    <submittedName>
        <fullName evidence="1">Uncharacterized protein</fullName>
    </submittedName>
</protein>
<sequence>MIDRIHYMAWCLDRAAFIQSMSEILNPLTGNPLVTVDPDTGALVPDFGIAIDEIGPIVKGGAWDEDGNVVEEPTVIPGHHVNMFGYGDLVLALTYGLPDEGDIFQSTRILDLLDASMHFVPIAEPGIPAGWEGTSGMRIFDPAVVKTPARVWA</sequence>
<evidence type="ECO:0000313" key="1">
    <source>
        <dbReference type="EMBL" id="MBS9720159.1"/>
    </source>
</evidence>
<gene>
    <name evidence="1" type="ORF">JYU29_05595</name>
</gene>
<accession>A0ABS5RSY2</accession>
<evidence type="ECO:0000313" key="2">
    <source>
        <dbReference type="Proteomes" id="UP001297272"/>
    </source>
</evidence>
<organism evidence="1 2">
    <name type="scientific">Tianweitania aestuarii</name>
    <dbReference type="NCBI Taxonomy" id="2814886"/>
    <lineage>
        <taxon>Bacteria</taxon>
        <taxon>Pseudomonadati</taxon>
        <taxon>Pseudomonadota</taxon>
        <taxon>Alphaproteobacteria</taxon>
        <taxon>Hyphomicrobiales</taxon>
        <taxon>Phyllobacteriaceae</taxon>
        <taxon>Tianweitania</taxon>
    </lineage>
</organism>